<feature type="compositionally biased region" description="Polar residues" evidence="1">
    <location>
        <begin position="29"/>
        <end position="44"/>
    </location>
</feature>
<name>A0A9Q8T754_9PEZI</name>
<evidence type="ECO:0000313" key="3">
    <source>
        <dbReference type="Proteomes" id="UP000830671"/>
    </source>
</evidence>
<feature type="compositionally biased region" description="Polar residues" evidence="1">
    <location>
        <begin position="1"/>
        <end position="10"/>
    </location>
</feature>
<organism evidence="2 3">
    <name type="scientific">Colletotrichum lupini</name>
    <dbReference type="NCBI Taxonomy" id="145971"/>
    <lineage>
        <taxon>Eukaryota</taxon>
        <taxon>Fungi</taxon>
        <taxon>Dikarya</taxon>
        <taxon>Ascomycota</taxon>
        <taxon>Pezizomycotina</taxon>
        <taxon>Sordariomycetes</taxon>
        <taxon>Hypocreomycetidae</taxon>
        <taxon>Glomerellales</taxon>
        <taxon>Glomerellaceae</taxon>
        <taxon>Colletotrichum</taxon>
        <taxon>Colletotrichum acutatum species complex</taxon>
    </lineage>
</organism>
<protein>
    <submittedName>
        <fullName evidence="2">Uncharacterized protein</fullName>
    </submittedName>
</protein>
<sequence>MATRATTAGHTSHKQHHHTASHLIHPQNHRCNPSAASPTDINSRWKNRQLKGRNDHAPRTDFSSYMKPTCGCQQPFRPSTPSSFCQSEIDEKQMNITDTCHSPTPELPLFGEQLDELQYYFQAPSLPLTMSNVAIIDTLFQHTETTAHDAILGAPSSLEAASFGSQRTASKALQIIDQVDLSSPTDSLMAFGNLRTPWPLESMARRLEDGSSSTPDMGHLGSTASVLFLPRATFATVLHPIDPAIRCRKCLLGKLRGSLDFSDLSDCPCVTFILLKITIHSSVITAMYRTKFRMVYGADFRAHCSQDHTIDAHLGDESSGLKQHENVHARALKWCGIDSATARPPSMHHKPRFGRLCQELELALCDGIRQRQLQLEYRPFQVMVTIFGHPYSVFAFQLLLTFPRKAERPTTDQTFRSSGFSVFEMETINALSGPNPIDLRERRFPMALPTVYESIRLGVRQGFWVSELAMASHNSIFKLSSYASTRPMVHHLYHWIERIIVFAHGNGQAGA</sequence>
<reference evidence="2" key="1">
    <citation type="journal article" date="2021" name="Mol. Plant Microbe Interact.">
        <title>Complete Genome Sequence of the Plant-Pathogenic Fungus Colletotrichum lupini.</title>
        <authorList>
            <person name="Baroncelli R."/>
            <person name="Pensec F."/>
            <person name="Da Lio D."/>
            <person name="Boufleur T."/>
            <person name="Vicente I."/>
            <person name="Sarrocco S."/>
            <person name="Picot A."/>
            <person name="Baraldi E."/>
            <person name="Sukno S."/>
            <person name="Thon M."/>
            <person name="Le Floch G."/>
        </authorList>
    </citation>
    <scope>NUCLEOTIDE SEQUENCE</scope>
    <source>
        <strain evidence="2">IMI 504893</strain>
    </source>
</reference>
<dbReference type="RefSeq" id="XP_049152097.1">
    <property type="nucleotide sequence ID" value="XM_049294950.1"/>
</dbReference>
<dbReference type="EMBL" id="CP019481">
    <property type="protein sequence ID" value="UQC90496.1"/>
    <property type="molecule type" value="Genomic_DNA"/>
</dbReference>
<gene>
    <name evidence="2" type="ORF">CLUP02_16026</name>
</gene>
<dbReference type="GeneID" id="73349960"/>
<evidence type="ECO:0000256" key="1">
    <source>
        <dbReference type="SAM" id="MobiDB-lite"/>
    </source>
</evidence>
<dbReference type="KEGG" id="clup:CLUP02_16026"/>
<feature type="compositionally biased region" description="Basic residues" evidence="1">
    <location>
        <begin position="11"/>
        <end position="20"/>
    </location>
</feature>
<dbReference type="Proteomes" id="UP000830671">
    <property type="component" value="Chromosome 9"/>
</dbReference>
<feature type="region of interest" description="Disordered" evidence="1">
    <location>
        <begin position="1"/>
        <end position="60"/>
    </location>
</feature>
<evidence type="ECO:0000313" key="2">
    <source>
        <dbReference type="EMBL" id="UQC90496.1"/>
    </source>
</evidence>
<dbReference type="AlphaFoldDB" id="A0A9Q8T754"/>
<keyword evidence="3" id="KW-1185">Reference proteome</keyword>
<accession>A0A9Q8T754</accession>
<proteinExistence type="predicted"/>